<gene>
    <name evidence="1" type="ORF">GCM10008938_10990</name>
</gene>
<sequence length="69" mass="7698">MFSRFTKAQAIAIQIALGSRPCALGIPLPFVFWNRFNVKCFCKETNHEKTAVRVQRARQSDLCSGPVAA</sequence>
<evidence type="ECO:0008006" key="3">
    <source>
        <dbReference type="Google" id="ProtNLM"/>
    </source>
</evidence>
<dbReference type="Proteomes" id="UP000632222">
    <property type="component" value="Unassembled WGS sequence"/>
</dbReference>
<comment type="caution">
    <text evidence="1">The sequence shown here is derived from an EMBL/GenBank/DDBJ whole genome shotgun (WGS) entry which is preliminary data.</text>
</comment>
<organism evidence="1 2">
    <name type="scientific">Deinococcus roseus</name>
    <dbReference type="NCBI Taxonomy" id="392414"/>
    <lineage>
        <taxon>Bacteria</taxon>
        <taxon>Thermotogati</taxon>
        <taxon>Deinococcota</taxon>
        <taxon>Deinococci</taxon>
        <taxon>Deinococcales</taxon>
        <taxon>Deinococcaceae</taxon>
        <taxon>Deinococcus</taxon>
    </lineage>
</organism>
<dbReference type="EMBL" id="BMOD01000002">
    <property type="protein sequence ID" value="GGJ26645.1"/>
    <property type="molecule type" value="Genomic_DNA"/>
</dbReference>
<evidence type="ECO:0000313" key="1">
    <source>
        <dbReference type="EMBL" id="GGJ26645.1"/>
    </source>
</evidence>
<evidence type="ECO:0000313" key="2">
    <source>
        <dbReference type="Proteomes" id="UP000632222"/>
    </source>
</evidence>
<protein>
    <recommendedName>
        <fullName evidence="3">Secreted protein</fullName>
    </recommendedName>
</protein>
<reference evidence="2" key="1">
    <citation type="journal article" date="2019" name="Int. J. Syst. Evol. Microbiol.">
        <title>The Global Catalogue of Microorganisms (GCM) 10K type strain sequencing project: providing services to taxonomists for standard genome sequencing and annotation.</title>
        <authorList>
            <consortium name="The Broad Institute Genomics Platform"/>
            <consortium name="The Broad Institute Genome Sequencing Center for Infectious Disease"/>
            <person name="Wu L."/>
            <person name="Ma J."/>
        </authorList>
    </citation>
    <scope>NUCLEOTIDE SEQUENCE [LARGE SCALE GENOMIC DNA]</scope>
    <source>
        <strain evidence="2">JCM 14370</strain>
    </source>
</reference>
<accession>A0ABQ2CW49</accession>
<name>A0ABQ2CW49_9DEIO</name>
<proteinExistence type="predicted"/>
<keyword evidence="2" id="KW-1185">Reference proteome</keyword>